<dbReference type="CDD" id="cd00130">
    <property type="entry name" value="PAS"/>
    <property type="match status" value="1"/>
</dbReference>
<dbReference type="SMART" id="SM00091">
    <property type="entry name" value="PAS"/>
    <property type="match status" value="1"/>
</dbReference>
<dbReference type="CDD" id="cd01948">
    <property type="entry name" value="EAL"/>
    <property type="match status" value="1"/>
</dbReference>
<dbReference type="SUPFAM" id="SSF55073">
    <property type="entry name" value="Nucleotide cyclase"/>
    <property type="match status" value="1"/>
</dbReference>
<dbReference type="SUPFAM" id="SSF55785">
    <property type="entry name" value="PYP-like sensor domain (PAS domain)"/>
    <property type="match status" value="1"/>
</dbReference>
<dbReference type="Pfam" id="PF00990">
    <property type="entry name" value="GGDEF"/>
    <property type="match status" value="1"/>
</dbReference>
<evidence type="ECO:0000313" key="6">
    <source>
        <dbReference type="EMBL" id="MBL0385757.1"/>
    </source>
</evidence>
<dbReference type="NCBIfam" id="TIGR00229">
    <property type="entry name" value="sensory_box"/>
    <property type="match status" value="1"/>
</dbReference>
<feature type="domain" description="PAC" evidence="3">
    <location>
        <begin position="172"/>
        <end position="223"/>
    </location>
</feature>
<dbReference type="InterPro" id="IPR001633">
    <property type="entry name" value="EAL_dom"/>
</dbReference>
<sequence length="658" mass="74931">MSLYYMLSILIRSVATVWTISAVRRFRDWRLVTVATAVGSVLVYQLYLLFVWYLGDAWRWTGSKTDTYWLMDSVFTTLAVFYVVKIIGEQRVTEQRLKDKEQLYRSLFEHNQDAVYTMDIDGRFLTSNPACERVMGYSLEALQSKGYANIIVPEDIELVVQNFRSAVQGEATEFECRTLKPDGGCNDFLVKFVPMYINGEIVGVYGIGKDITKQKLADERVRKMAFYDVLTDLPNRVLFEQRLDQELERARTRGQMLAVMFFDLDRFKFINDTFGHGIGDRLLQAVSERLMTTVEADAIFSRISGDEFTALLPNVKDVQEVTEAAQQVIQTLQRPFVLDGNEIFITSSIGISLYPNDGSGAEQLVRHADTAMYRAKENGRNNYQLFQSAMNKQVTERLALEHDLRKALEREEFVVYYQPQVNSSTGIVFGLEALVRWQHPTRGMVSPAEFIPLAEESGLIVPIGEWVLRKSCEQVKSWQRVFPNLRAAVNLSARQFQSDDLVETVARVLRETELDAHCLDLEITESTTMHNVDRAISTMHGLKQLGIQISLDDFGTGYSSLSYLKHFPIHMLKIDRSFVRDITTDEDDASIVASVIAMAHSLNLHVIAEGVETEEQLGYLMERGCDQMQGYLFSPPLPVEKCDELLHFINKTRVGSTG</sequence>
<dbReference type="EMBL" id="JAEQNB010000001">
    <property type="protein sequence ID" value="MBL0385757.1"/>
    <property type="molecule type" value="Genomic_DNA"/>
</dbReference>
<evidence type="ECO:0000313" key="7">
    <source>
        <dbReference type="Proteomes" id="UP000602284"/>
    </source>
</evidence>
<evidence type="ECO:0000259" key="3">
    <source>
        <dbReference type="PROSITE" id="PS50113"/>
    </source>
</evidence>
<dbReference type="Gene3D" id="3.30.450.20">
    <property type="entry name" value="PAS domain"/>
    <property type="match status" value="1"/>
</dbReference>
<dbReference type="NCBIfam" id="TIGR00254">
    <property type="entry name" value="GGDEF"/>
    <property type="match status" value="1"/>
</dbReference>
<feature type="transmembrane region" description="Helical" evidence="1">
    <location>
        <begin position="31"/>
        <end position="55"/>
    </location>
</feature>
<dbReference type="PROSITE" id="PS50112">
    <property type="entry name" value="PAS"/>
    <property type="match status" value="1"/>
</dbReference>
<dbReference type="InterPro" id="IPR035919">
    <property type="entry name" value="EAL_sf"/>
</dbReference>
<evidence type="ECO:0000259" key="2">
    <source>
        <dbReference type="PROSITE" id="PS50112"/>
    </source>
</evidence>
<keyword evidence="1" id="KW-0812">Transmembrane</keyword>
<dbReference type="InterPro" id="IPR043128">
    <property type="entry name" value="Rev_trsase/Diguanyl_cyclase"/>
</dbReference>
<dbReference type="PANTHER" id="PTHR44757:SF2">
    <property type="entry name" value="BIOFILM ARCHITECTURE MAINTENANCE PROTEIN MBAA"/>
    <property type="match status" value="1"/>
</dbReference>
<name>A0ABS1J649_9BACL</name>
<dbReference type="Gene3D" id="3.20.20.450">
    <property type="entry name" value="EAL domain"/>
    <property type="match status" value="1"/>
</dbReference>
<evidence type="ECO:0000256" key="1">
    <source>
        <dbReference type="SAM" id="Phobius"/>
    </source>
</evidence>
<dbReference type="Pfam" id="PF00563">
    <property type="entry name" value="EAL"/>
    <property type="match status" value="1"/>
</dbReference>
<proteinExistence type="predicted"/>
<dbReference type="InterPro" id="IPR000014">
    <property type="entry name" value="PAS"/>
</dbReference>
<accession>A0ABS1J649</accession>
<organism evidence="6 7">
    <name type="scientific">Tumebacillus amylolyticus</name>
    <dbReference type="NCBI Taxonomy" id="2801339"/>
    <lineage>
        <taxon>Bacteria</taxon>
        <taxon>Bacillati</taxon>
        <taxon>Bacillota</taxon>
        <taxon>Bacilli</taxon>
        <taxon>Bacillales</taxon>
        <taxon>Alicyclobacillaceae</taxon>
        <taxon>Tumebacillus</taxon>
    </lineage>
</organism>
<dbReference type="PANTHER" id="PTHR44757">
    <property type="entry name" value="DIGUANYLATE CYCLASE DGCP"/>
    <property type="match status" value="1"/>
</dbReference>
<dbReference type="Gene3D" id="3.30.70.270">
    <property type="match status" value="1"/>
</dbReference>
<dbReference type="InterPro" id="IPR013656">
    <property type="entry name" value="PAS_4"/>
</dbReference>
<dbReference type="PROSITE" id="PS50883">
    <property type="entry name" value="EAL"/>
    <property type="match status" value="1"/>
</dbReference>
<keyword evidence="1" id="KW-0472">Membrane</keyword>
<keyword evidence="1" id="KW-1133">Transmembrane helix</keyword>
<gene>
    <name evidence="6" type="ORF">JJB07_03765</name>
</gene>
<dbReference type="InterPro" id="IPR035965">
    <property type="entry name" value="PAS-like_dom_sf"/>
</dbReference>
<dbReference type="InterPro" id="IPR000700">
    <property type="entry name" value="PAS-assoc_C"/>
</dbReference>
<keyword evidence="7" id="KW-1185">Reference proteome</keyword>
<protein>
    <submittedName>
        <fullName evidence="6">EAL domain-containing protein</fullName>
    </submittedName>
</protein>
<dbReference type="PROSITE" id="PS50113">
    <property type="entry name" value="PAC"/>
    <property type="match status" value="1"/>
</dbReference>
<dbReference type="CDD" id="cd01949">
    <property type="entry name" value="GGDEF"/>
    <property type="match status" value="1"/>
</dbReference>
<dbReference type="PROSITE" id="PS50887">
    <property type="entry name" value="GGDEF"/>
    <property type="match status" value="1"/>
</dbReference>
<dbReference type="InterPro" id="IPR000160">
    <property type="entry name" value="GGDEF_dom"/>
</dbReference>
<dbReference type="InterPro" id="IPR052155">
    <property type="entry name" value="Biofilm_reg_signaling"/>
</dbReference>
<reference evidence="6 7" key="1">
    <citation type="submission" date="2021-01" db="EMBL/GenBank/DDBJ databases">
        <title>Tumebacillus sp. strain ITR2 16S ribosomal RNA gene Genome sequencing and assembly.</title>
        <authorList>
            <person name="Kang M."/>
        </authorList>
    </citation>
    <scope>NUCLEOTIDE SEQUENCE [LARGE SCALE GENOMIC DNA]</scope>
    <source>
        <strain evidence="6 7">ITR2</strain>
    </source>
</reference>
<dbReference type="SUPFAM" id="SSF141868">
    <property type="entry name" value="EAL domain-like"/>
    <property type="match status" value="1"/>
</dbReference>
<evidence type="ECO:0000259" key="4">
    <source>
        <dbReference type="PROSITE" id="PS50883"/>
    </source>
</evidence>
<comment type="caution">
    <text evidence="6">The sequence shown here is derived from an EMBL/GenBank/DDBJ whole genome shotgun (WGS) entry which is preliminary data.</text>
</comment>
<dbReference type="Proteomes" id="UP000602284">
    <property type="component" value="Unassembled WGS sequence"/>
</dbReference>
<evidence type="ECO:0000259" key="5">
    <source>
        <dbReference type="PROSITE" id="PS50887"/>
    </source>
</evidence>
<dbReference type="SMART" id="SM00052">
    <property type="entry name" value="EAL"/>
    <property type="match status" value="1"/>
</dbReference>
<feature type="domain" description="EAL" evidence="4">
    <location>
        <begin position="397"/>
        <end position="650"/>
    </location>
</feature>
<dbReference type="SMART" id="SM00267">
    <property type="entry name" value="GGDEF"/>
    <property type="match status" value="1"/>
</dbReference>
<dbReference type="Pfam" id="PF08448">
    <property type="entry name" value="PAS_4"/>
    <property type="match status" value="1"/>
</dbReference>
<feature type="domain" description="PAS" evidence="2">
    <location>
        <begin position="100"/>
        <end position="170"/>
    </location>
</feature>
<dbReference type="InterPro" id="IPR029787">
    <property type="entry name" value="Nucleotide_cyclase"/>
</dbReference>
<feature type="domain" description="GGDEF" evidence="5">
    <location>
        <begin position="255"/>
        <end position="388"/>
    </location>
</feature>
<dbReference type="RefSeq" id="WP_201631245.1">
    <property type="nucleotide sequence ID" value="NZ_JAEQNB010000001.1"/>
</dbReference>